<comment type="catalytic activity">
    <reaction evidence="10 11">
        <text>5,6-dimethylbenzimidazole + nicotinate beta-D-ribonucleotide = alpha-ribazole 5'-phosphate + nicotinate + H(+)</text>
        <dbReference type="Rhea" id="RHEA:11196"/>
        <dbReference type="ChEBI" id="CHEBI:15378"/>
        <dbReference type="ChEBI" id="CHEBI:15890"/>
        <dbReference type="ChEBI" id="CHEBI:32544"/>
        <dbReference type="ChEBI" id="CHEBI:57502"/>
        <dbReference type="ChEBI" id="CHEBI:57918"/>
        <dbReference type="EC" id="2.4.2.21"/>
    </reaction>
</comment>
<dbReference type="Gene3D" id="1.10.1610.10">
    <property type="match status" value="1"/>
</dbReference>
<keyword evidence="13" id="KW-1185">Reference proteome</keyword>
<evidence type="ECO:0000256" key="2">
    <source>
        <dbReference type="ARBA" id="ARBA00005049"/>
    </source>
</evidence>
<dbReference type="OrthoDB" id="9781491at2"/>
<name>A0A9X8Y7I2_9FIRM</name>
<reference evidence="12 13" key="1">
    <citation type="submission" date="2019-03" db="EMBL/GenBank/DDBJ databases">
        <title>Genomic Encyclopedia of Type Strains, Phase IV (KMG-IV): sequencing the most valuable type-strain genomes for metagenomic binning, comparative biology and taxonomic classification.</title>
        <authorList>
            <person name="Goeker M."/>
        </authorList>
    </citation>
    <scope>NUCLEOTIDE SEQUENCE [LARGE SCALE GENOMIC DNA]</scope>
    <source>
        <strain evidence="12 13">DSM 100433</strain>
    </source>
</reference>
<dbReference type="NCBIfam" id="NF000996">
    <property type="entry name" value="PRK00105.1"/>
    <property type="match status" value="1"/>
</dbReference>
<dbReference type="GO" id="GO:0009236">
    <property type="term" value="P:cobalamin biosynthetic process"/>
    <property type="evidence" value="ECO:0007669"/>
    <property type="project" value="UniProtKB-UniRule"/>
</dbReference>
<comment type="caution">
    <text evidence="12">The sequence shown here is derived from an EMBL/GenBank/DDBJ whole genome shotgun (WGS) entry which is preliminary data.</text>
</comment>
<organism evidence="12 13">
    <name type="scientific">Harryflintia acetispora</name>
    <dbReference type="NCBI Taxonomy" id="1849041"/>
    <lineage>
        <taxon>Bacteria</taxon>
        <taxon>Bacillati</taxon>
        <taxon>Bacillota</taxon>
        <taxon>Clostridia</taxon>
        <taxon>Eubacteriales</taxon>
        <taxon>Oscillospiraceae</taxon>
        <taxon>Harryflintia</taxon>
    </lineage>
</organism>
<dbReference type="RefSeq" id="WP_079699081.1">
    <property type="nucleotide sequence ID" value="NZ_SLUK01000011.1"/>
</dbReference>
<feature type="active site" description="Proton acceptor" evidence="11">
    <location>
        <position position="316"/>
    </location>
</feature>
<evidence type="ECO:0000256" key="9">
    <source>
        <dbReference type="ARBA" id="ARBA00030686"/>
    </source>
</evidence>
<dbReference type="Proteomes" id="UP000294682">
    <property type="component" value="Unassembled WGS sequence"/>
</dbReference>
<dbReference type="EC" id="2.4.2.21" evidence="4 11"/>
<evidence type="ECO:0000256" key="6">
    <source>
        <dbReference type="ARBA" id="ARBA00022573"/>
    </source>
</evidence>
<dbReference type="GO" id="GO:0008939">
    <property type="term" value="F:nicotinate-nucleotide-dimethylbenzimidazole phosphoribosyltransferase activity"/>
    <property type="evidence" value="ECO:0007669"/>
    <property type="project" value="UniProtKB-UniRule"/>
</dbReference>
<gene>
    <name evidence="11" type="primary">cobT</name>
    <name evidence="12" type="ORF">EDD78_11161</name>
</gene>
<evidence type="ECO:0000256" key="4">
    <source>
        <dbReference type="ARBA" id="ARBA00011991"/>
    </source>
</evidence>
<dbReference type="InterPro" id="IPR023195">
    <property type="entry name" value="Nict_dMeBzImd_PRibTrfase_N"/>
</dbReference>
<keyword evidence="6 11" id="KW-0169">Cobalamin biosynthesis</keyword>
<comment type="similarity">
    <text evidence="3 11">Belongs to the CobT family.</text>
</comment>
<dbReference type="HAMAP" id="MF_00230">
    <property type="entry name" value="CobT"/>
    <property type="match status" value="1"/>
</dbReference>
<comment type="function">
    <text evidence="1 11">Catalyzes the synthesis of alpha-ribazole-5'-phosphate from nicotinate mononucleotide (NAMN) and 5,6-dimethylbenzimidazole (DMB).</text>
</comment>
<keyword evidence="7 11" id="KW-0328">Glycosyltransferase</keyword>
<keyword evidence="8 11" id="KW-0808">Transferase</keyword>
<comment type="pathway">
    <text evidence="2 11">Nucleoside biosynthesis; alpha-ribazole biosynthesis; alpha-ribazole from 5,6-dimethylbenzimidazole: step 1/2.</text>
</comment>
<evidence type="ECO:0000256" key="11">
    <source>
        <dbReference type="HAMAP-Rule" id="MF_00230"/>
    </source>
</evidence>
<evidence type="ECO:0000256" key="5">
    <source>
        <dbReference type="ARBA" id="ARBA00015486"/>
    </source>
</evidence>
<dbReference type="PANTHER" id="PTHR43463">
    <property type="entry name" value="NICOTINATE-NUCLEOTIDE--DIMETHYLBENZIMIDAZOLE PHOSPHORIBOSYLTRANSFERASE"/>
    <property type="match status" value="1"/>
</dbReference>
<dbReference type="InterPro" id="IPR036087">
    <property type="entry name" value="Nict_dMeBzImd_PRibTrfase_sf"/>
</dbReference>
<dbReference type="NCBIfam" id="TIGR03160">
    <property type="entry name" value="cobT_DBIPRT"/>
    <property type="match status" value="1"/>
</dbReference>
<dbReference type="PANTHER" id="PTHR43463:SF1">
    <property type="entry name" value="NICOTINATE-NUCLEOTIDE--DIMETHYLBENZIMIDAZOLE PHOSPHORIBOSYLTRANSFERASE"/>
    <property type="match status" value="1"/>
</dbReference>
<dbReference type="SUPFAM" id="SSF52733">
    <property type="entry name" value="Nicotinate mononucleotide:5,6-dimethylbenzimidazole phosphoribosyltransferase (CobT)"/>
    <property type="match status" value="1"/>
</dbReference>
<sequence length="352" mass="36091">MKLQQAIESIHPLHDRAMAAARARWDSVAKPLHSLGLLEDAIVKIAGITGSEAVDLHKRGVVVMCADNGVVEEGVTQTGSEVTAIVTENFTRGMASVNKMAKVAGADVIPVDIGVACPVAGEGLLIHKVAPGTANMTKGPAMTRAQALDALEYGIGLVFSLRESGYRILATGEMGIGNTTTSSALAAVFLGAEPAAVTGRGAGLSSEGMRRKVSAIERAIEKNRPDPADPIGVLQKVGGLDLAGLCGVFIGGAAAGVPVLIDGFISAVAALTAARIAPAVGDYLLASHASNEPGGRMVLEALGLEPFLTCRMCLGEGTGAVAALPLLDMALAVYREMGTFGDIQVEEYKPLD</sequence>
<evidence type="ECO:0000256" key="3">
    <source>
        <dbReference type="ARBA" id="ARBA00007110"/>
    </source>
</evidence>
<dbReference type="FunFam" id="3.40.50.10210:FF:000001">
    <property type="entry name" value="Nicotinate-nucleotide--dimethylbenzimidazole phosphoribosyltransferase"/>
    <property type="match status" value="1"/>
</dbReference>
<evidence type="ECO:0000256" key="10">
    <source>
        <dbReference type="ARBA" id="ARBA00047340"/>
    </source>
</evidence>
<accession>A0A9X8Y7I2</accession>
<evidence type="ECO:0000313" key="12">
    <source>
        <dbReference type="EMBL" id="TCL42297.1"/>
    </source>
</evidence>
<dbReference type="CDD" id="cd02439">
    <property type="entry name" value="DMB-PRT_CobT"/>
    <property type="match status" value="1"/>
</dbReference>
<proteinExistence type="inferred from homology"/>
<dbReference type="Pfam" id="PF02277">
    <property type="entry name" value="DBI_PRT"/>
    <property type="match status" value="1"/>
</dbReference>
<evidence type="ECO:0000256" key="8">
    <source>
        <dbReference type="ARBA" id="ARBA00022679"/>
    </source>
</evidence>
<dbReference type="AlphaFoldDB" id="A0A9X8Y7I2"/>
<dbReference type="EMBL" id="SLUK01000011">
    <property type="protein sequence ID" value="TCL42297.1"/>
    <property type="molecule type" value="Genomic_DNA"/>
</dbReference>
<evidence type="ECO:0000313" key="13">
    <source>
        <dbReference type="Proteomes" id="UP000294682"/>
    </source>
</evidence>
<evidence type="ECO:0000256" key="1">
    <source>
        <dbReference type="ARBA" id="ARBA00002197"/>
    </source>
</evidence>
<dbReference type="InterPro" id="IPR017846">
    <property type="entry name" value="Nict_dMeBzImd_PRibTrfase_bact"/>
</dbReference>
<protein>
    <recommendedName>
        <fullName evidence="5 11">Nicotinate-nucleotide--dimethylbenzimidazole phosphoribosyltransferase</fullName>
        <shortName evidence="11">NN:DBI PRT</shortName>
        <ecNumber evidence="4 11">2.4.2.21</ecNumber>
    </recommendedName>
    <alternativeName>
        <fullName evidence="9 11">N(1)-alpha-phosphoribosyltransferase</fullName>
    </alternativeName>
</protein>
<dbReference type="Gene3D" id="3.40.50.10210">
    <property type="match status" value="1"/>
</dbReference>
<dbReference type="InterPro" id="IPR003200">
    <property type="entry name" value="Nict_dMeBzImd_PRibTrfase"/>
</dbReference>
<evidence type="ECO:0000256" key="7">
    <source>
        <dbReference type="ARBA" id="ARBA00022676"/>
    </source>
</evidence>